<proteinExistence type="predicted"/>
<feature type="region of interest" description="Disordered" evidence="1">
    <location>
        <begin position="1"/>
        <end position="121"/>
    </location>
</feature>
<organism evidence="2 3">
    <name type="scientific">Macrostomum lignano</name>
    <dbReference type="NCBI Taxonomy" id="282301"/>
    <lineage>
        <taxon>Eukaryota</taxon>
        <taxon>Metazoa</taxon>
        <taxon>Spiralia</taxon>
        <taxon>Lophotrochozoa</taxon>
        <taxon>Platyhelminthes</taxon>
        <taxon>Rhabditophora</taxon>
        <taxon>Macrostomorpha</taxon>
        <taxon>Macrostomida</taxon>
        <taxon>Macrostomidae</taxon>
        <taxon>Macrostomum</taxon>
    </lineage>
</organism>
<accession>A0A1I8G1C1</accession>
<feature type="compositionally biased region" description="Low complexity" evidence="1">
    <location>
        <begin position="39"/>
        <end position="52"/>
    </location>
</feature>
<dbReference type="Proteomes" id="UP000095280">
    <property type="component" value="Unplaced"/>
</dbReference>
<evidence type="ECO:0000313" key="2">
    <source>
        <dbReference type="Proteomes" id="UP000095280"/>
    </source>
</evidence>
<dbReference type="AlphaFoldDB" id="A0A1I8G1C1"/>
<evidence type="ECO:0000256" key="1">
    <source>
        <dbReference type="SAM" id="MobiDB-lite"/>
    </source>
</evidence>
<protein>
    <submittedName>
        <fullName evidence="3 4">Ribonuclease</fullName>
    </submittedName>
</protein>
<name>A0A1I8G1C1_9PLAT</name>
<feature type="compositionally biased region" description="Basic and acidic residues" evidence="1">
    <location>
        <begin position="21"/>
        <end position="30"/>
    </location>
</feature>
<sequence>MSDEQSDEEAVNREAAILDPRLADSGRDSAQDNESQPVTSAAQAEAASGTAQDIQSRSGSRRGDAANRVAILVPAEDSGHISESFPDSSPLGTNPRSSQSARDDRSPPGTPPKSSREVQDT</sequence>
<evidence type="ECO:0000313" key="3">
    <source>
        <dbReference type="WBParaSite" id="maker-uti_cns_0000488-snap-gene-0.2-mRNA-1"/>
    </source>
</evidence>
<dbReference type="WBParaSite" id="maker-uti_cns_0000488-snap-gene-0.2-mRNA-1">
    <property type="protein sequence ID" value="maker-uti_cns_0000488-snap-gene-0.2-mRNA-1"/>
    <property type="gene ID" value="maker-uti_cns_0000488-snap-gene-0.2"/>
</dbReference>
<keyword evidence="2" id="KW-1185">Reference proteome</keyword>
<dbReference type="WBParaSite" id="maker-uti_cns_0045669-snap-gene-1.12-mRNA-1">
    <property type="protein sequence ID" value="maker-uti_cns_0045669-snap-gene-1.12-mRNA-1"/>
    <property type="gene ID" value="maker-uti_cns_0045669-snap-gene-1.12"/>
</dbReference>
<reference evidence="3 4" key="1">
    <citation type="submission" date="2016-11" db="UniProtKB">
        <authorList>
            <consortium name="WormBaseParasite"/>
        </authorList>
    </citation>
    <scope>IDENTIFICATION</scope>
</reference>
<evidence type="ECO:0000313" key="4">
    <source>
        <dbReference type="WBParaSite" id="maker-uti_cns_0045669-snap-gene-1.12-mRNA-1"/>
    </source>
</evidence>
<feature type="compositionally biased region" description="Polar residues" evidence="1">
    <location>
        <begin position="85"/>
        <end position="100"/>
    </location>
</feature>